<sequence>MNRVLVGNHLATFGAATMASERKVPVATTTGATNGFFRGIVVGFAAVVPVWGGLIWLGMRVFN</sequence>
<accession>A0A6M8HRH4</accession>
<evidence type="ECO:0000313" key="2">
    <source>
        <dbReference type="EMBL" id="QKE90942.1"/>
    </source>
</evidence>
<gene>
    <name evidence="2" type="ORF">HN018_13635</name>
</gene>
<name>A0A6M8HRH4_9PROT</name>
<feature type="transmembrane region" description="Helical" evidence="1">
    <location>
        <begin position="35"/>
        <end position="57"/>
    </location>
</feature>
<keyword evidence="1" id="KW-0812">Transmembrane</keyword>
<dbReference type="RefSeq" id="WP_171836665.1">
    <property type="nucleotide sequence ID" value="NZ_CP053708.1"/>
</dbReference>
<reference evidence="2 3" key="1">
    <citation type="journal article" date="2014" name="World J. Microbiol. Biotechnol.">
        <title>Biodiversity and physiological characteristics of Antarctic and Arctic lichens-associated bacteria.</title>
        <authorList>
            <person name="Lee Y.M."/>
            <person name="Kim E.H."/>
            <person name="Lee H.K."/>
            <person name="Hong S.G."/>
        </authorList>
    </citation>
    <scope>NUCLEOTIDE SEQUENCE [LARGE SCALE GENOMIC DNA]</scope>
    <source>
        <strain evidence="2 3">PAMC 26569</strain>
    </source>
</reference>
<evidence type="ECO:0000313" key="3">
    <source>
        <dbReference type="Proteomes" id="UP000500767"/>
    </source>
</evidence>
<evidence type="ECO:0000256" key="1">
    <source>
        <dbReference type="SAM" id="Phobius"/>
    </source>
</evidence>
<organism evidence="2 3">
    <name type="scientific">Lichenicola cladoniae</name>
    <dbReference type="NCBI Taxonomy" id="1484109"/>
    <lineage>
        <taxon>Bacteria</taxon>
        <taxon>Pseudomonadati</taxon>
        <taxon>Pseudomonadota</taxon>
        <taxon>Alphaproteobacteria</taxon>
        <taxon>Acetobacterales</taxon>
        <taxon>Acetobacteraceae</taxon>
        <taxon>Lichenicola</taxon>
    </lineage>
</organism>
<dbReference type="Proteomes" id="UP000500767">
    <property type="component" value="Chromosome"/>
</dbReference>
<dbReference type="KEGG" id="lck:HN018_13635"/>
<dbReference type="EMBL" id="CP053708">
    <property type="protein sequence ID" value="QKE90942.1"/>
    <property type="molecule type" value="Genomic_DNA"/>
</dbReference>
<keyword evidence="3" id="KW-1185">Reference proteome</keyword>
<keyword evidence="1" id="KW-1133">Transmembrane helix</keyword>
<keyword evidence="1" id="KW-0472">Membrane</keyword>
<protein>
    <submittedName>
        <fullName evidence="2">Uncharacterized protein</fullName>
    </submittedName>
</protein>
<dbReference type="AlphaFoldDB" id="A0A6M8HRH4"/>
<proteinExistence type="predicted"/>